<gene>
    <name evidence="1" type="ORF">EGR_11289</name>
</gene>
<dbReference type="EMBL" id="APAU02000733">
    <property type="protein sequence ID" value="EUB53860.1"/>
    <property type="molecule type" value="Genomic_DNA"/>
</dbReference>
<evidence type="ECO:0000313" key="2">
    <source>
        <dbReference type="Proteomes" id="UP000019149"/>
    </source>
</evidence>
<dbReference type="CTD" id="36346996"/>
<dbReference type="GeneID" id="36346996"/>
<evidence type="ECO:0000313" key="1">
    <source>
        <dbReference type="EMBL" id="EUB53860.1"/>
    </source>
</evidence>
<name>W6TYI9_ECHGR</name>
<protein>
    <submittedName>
        <fullName evidence="1">Uncharacterized protein</fullName>
    </submittedName>
</protein>
<proteinExistence type="predicted"/>
<organism evidence="1 2">
    <name type="scientific">Echinococcus granulosus</name>
    <name type="common">Hydatid tapeworm</name>
    <dbReference type="NCBI Taxonomy" id="6210"/>
    <lineage>
        <taxon>Eukaryota</taxon>
        <taxon>Metazoa</taxon>
        <taxon>Spiralia</taxon>
        <taxon>Lophotrochozoa</taxon>
        <taxon>Platyhelminthes</taxon>
        <taxon>Cestoda</taxon>
        <taxon>Eucestoda</taxon>
        <taxon>Cyclophyllidea</taxon>
        <taxon>Taeniidae</taxon>
        <taxon>Echinococcus</taxon>
        <taxon>Echinococcus granulosus group</taxon>
    </lineage>
</organism>
<sequence length="74" mass="7872">MANYFRLSNVVDNGGGAGSMADHESAYCVTPVTSTTMTGIWVRDFAFAIGPGRNDVRVPLAQPLVSILWCPPAT</sequence>
<dbReference type="RefSeq" id="XP_024345056.1">
    <property type="nucleotide sequence ID" value="XM_024500530.1"/>
</dbReference>
<reference evidence="1 2" key="1">
    <citation type="journal article" date="2013" name="Nat. Genet.">
        <title>The genome of the hydatid tapeworm Echinococcus granulosus.</title>
        <authorList>
            <person name="Zheng H."/>
            <person name="Zhang W."/>
            <person name="Zhang L."/>
            <person name="Zhang Z."/>
            <person name="Li J."/>
            <person name="Lu G."/>
            <person name="Zhu Y."/>
            <person name="Wang Y."/>
            <person name="Huang Y."/>
            <person name="Liu J."/>
            <person name="Kang H."/>
            <person name="Chen J."/>
            <person name="Wang L."/>
            <person name="Chen A."/>
            <person name="Yu S."/>
            <person name="Gao Z."/>
            <person name="Jin L."/>
            <person name="Gu W."/>
            <person name="Wang Z."/>
            <person name="Zhao L."/>
            <person name="Shi B."/>
            <person name="Wen H."/>
            <person name="Lin R."/>
            <person name="Jones M.K."/>
            <person name="Brejova B."/>
            <person name="Vinar T."/>
            <person name="Zhao G."/>
            <person name="McManus D.P."/>
            <person name="Chen Z."/>
            <person name="Zhou Y."/>
            <person name="Wang S."/>
        </authorList>
    </citation>
    <scope>NUCLEOTIDE SEQUENCE [LARGE SCALE GENOMIC DNA]</scope>
</reference>
<dbReference type="Proteomes" id="UP000019149">
    <property type="component" value="Unassembled WGS sequence"/>
</dbReference>
<dbReference type="AlphaFoldDB" id="W6TYI9"/>
<accession>W6TYI9</accession>
<comment type="caution">
    <text evidence="1">The sequence shown here is derived from an EMBL/GenBank/DDBJ whole genome shotgun (WGS) entry which is preliminary data.</text>
</comment>
<keyword evidence="2" id="KW-1185">Reference proteome</keyword>
<dbReference type="KEGG" id="egl:EGR_11289"/>